<proteinExistence type="predicted"/>
<dbReference type="RefSeq" id="WP_159251065.1">
    <property type="nucleotide sequence ID" value="NZ_JADOFV010000004.1"/>
</dbReference>
<dbReference type="Proteomes" id="UP000743107">
    <property type="component" value="Unassembled WGS sequence"/>
</dbReference>
<organism evidence="1 2">
    <name type="scientific">Pediococcus pentosaceus</name>
    <dbReference type="NCBI Taxonomy" id="1255"/>
    <lineage>
        <taxon>Bacteria</taxon>
        <taxon>Bacillati</taxon>
        <taxon>Bacillota</taxon>
        <taxon>Bacilli</taxon>
        <taxon>Lactobacillales</taxon>
        <taxon>Lactobacillaceae</taxon>
        <taxon>Pediococcus</taxon>
    </lineage>
</organism>
<dbReference type="EMBL" id="JADOFV010000004">
    <property type="protein sequence ID" value="MBF7127617.1"/>
    <property type="molecule type" value="Genomic_DNA"/>
</dbReference>
<dbReference type="AlphaFoldDB" id="A0AA40XAD5"/>
<gene>
    <name evidence="1" type="ORF">ITQ97_07350</name>
</gene>
<accession>A0AA40XAD5</accession>
<comment type="caution">
    <text evidence="1">The sequence shown here is derived from an EMBL/GenBank/DDBJ whole genome shotgun (WGS) entry which is preliminary data.</text>
</comment>
<sequence length="65" mass="7501">MENVYVVRLGNLYYQGRDFNLTNNYGYKMTDNLNDAILSEDFDAVKKIAEETGGKAYKINLEEVE</sequence>
<reference evidence="1" key="1">
    <citation type="submission" date="2020-11" db="EMBL/GenBank/DDBJ databases">
        <title>Antibiotic susceptibility profiles of Pediococcus pentosaceus from various origins and their implications for the safety assessment of strains with food-technology applications.</title>
        <authorList>
            <person name="Shani N."/>
            <person name="Oberhaensli S."/>
            <person name="Arias E."/>
        </authorList>
    </citation>
    <scope>NUCLEOTIDE SEQUENCE</scope>
    <source>
        <strain evidence="1">FAM 19164</strain>
    </source>
</reference>
<protein>
    <submittedName>
        <fullName evidence="1">Uncharacterized protein</fullName>
    </submittedName>
</protein>
<evidence type="ECO:0000313" key="2">
    <source>
        <dbReference type="Proteomes" id="UP000743107"/>
    </source>
</evidence>
<name>A0AA40XAD5_PEDPE</name>
<evidence type="ECO:0000313" key="1">
    <source>
        <dbReference type="EMBL" id="MBF7127617.1"/>
    </source>
</evidence>